<dbReference type="EMBL" id="JBAHYK010001653">
    <property type="protein sequence ID" value="KAL0567181.1"/>
    <property type="molecule type" value="Genomic_DNA"/>
</dbReference>
<evidence type="ECO:0000256" key="1">
    <source>
        <dbReference type="SAM" id="MobiDB-lite"/>
    </source>
</evidence>
<dbReference type="Proteomes" id="UP001465976">
    <property type="component" value="Unassembled WGS sequence"/>
</dbReference>
<organism evidence="2 3">
    <name type="scientific">Marasmius crinis-equi</name>
    <dbReference type="NCBI Taxonomy" id="585013"/>
    <lineage>
        <taxon>Eukaryota</taxon>
        <taxon>Fungi</taxon>
        <taxon>Dikarya</taxon>
        <taxon>Basidiomycota</taxon>
        <taxon>Agaricomycotina</taxon>
        <taxon>Agaricomycetes</taxon>
        <taxon>Agaricomycetidae</taxon>
        <taxon>Agaricales</taxon>
        <taxon>Marasmiineae</taxon>
        <taxon>Marasmiaceae</taxon>
        <taxon>Marasmius</taxon>
    </lineage>
</organism>
<feature type="region of interest" description="Disordered" evidence="1">
    <location>
        <begin position="96"/>
        <end position="129"/>
    </location>
</feature>
<protein>
    <submittedName>
        <fullName evidence="2">Uncharacterized protein</fullName>
    </submittedName>
</protein>
<proteinExistence type="predicted"/>
<feature type="region of interest" description="Disordered" evidence="1">
    <location>
        <begin position="1"/>
        <end position="26"/>
    </location>
</feature>
<reference evidence="2 3" key="1">
    <citation type="submission" date="2024-02" db="EMBL/GenBank/DDBJ databases">
        <title>A draft genome for the cacao thread blight pathogen Marasmius crinis-equi.</title>
        <authorList>
            <person name="Cohen S.P."/>
            <person name="Baruah I.K."/>
            <person name="Amoako-Attah I."/>
            <person name="Bukari Y."/>
            <person name="Meinhardt L.W."/>
            <person name="Bailey B.A."/>
        </authorList>
    </citation>
    <scope>NUCLEOTIDE SEQUENCE [LARGE SCALE GENOMIC DNA]</scope>
    <source>
        <strain evidence="2 3">GH-76</strain>
    </source>
</reference>
<evidence type="ECO:0000313" key="2">
    <source>
        <dbReference type="EMBL" id="KAL0567181.1"/>
    </source>
</evidence>
<keyword evidence="3" id="KW-1185">Reference proteome</keyword>
<feature type="compositionally biased region" description="Polar residues" evidence="1">
    <location>
        <begin position="1"/>
        <end position="16"/>
    </location>
</feature>
<evidence type="ECO:0000313" key="3">
    <source>
        <dbReference type="Proteomes" id="UP001465976"/>
    </source>
</evidence>
<accession>A0ABR3EWK1</accession>
<gene>
    <name evidence="2" type="ORF">V5O48_014813</name>
</gene>
<comment type="caution">
    <text evidence="2">The sequence shown here is derived from an EMBL/GenBank/DDBJ whole genome shotgun (WGS) entry which is preliminary data.</text>
</comment>
<name>A0ABR3EWK1_9AGAR</name>
<sequence>MSSNSNNHAKSPSPGVSSPHPYYVHPDSPVTYTDLMHYGCLVRLHTHHNGVATDETFREVATHEAQVARQMSSNFDVTARGAGYWHNGEFVVVQSFESPVSSPSTSSNSSHPSPSSSSSSAASSPFVRK</sequence>